<dbReference type="EMBL" id="JRPF02000004">
    <property type="protein sequence ID" value="TLD78584.1"/>
    <property type="molecule type" value="Genomic_DNA"/>
</dbReference>
<proteinExistence type="predicted"/>
<accession>A0A4U8RZ17</accession>
<evidence type="ECO:0000256" key="1">
    <source>
        <dbReference type="SAM" id="SignalP"/>
    </source>
</evidence>
<dbReference type="InterPro" id="IPR009488">
    <property type="entry name" value="DUF1104"/>
</dbReference>
<dbReference type="Pfam" id="PF06518">
    <property type="entry name" value="DUF1104"/>
    <property type="match status" value="1"/>
</dbReference>
<dbReference type="RefSeq" id="WP_052082111.1">
    <property type="nucleotide sequence ID" value="NZ_CAJTQN010000003.1"/>
</dbReference>
<dbReference type="AlphaFoldDB" id="A0A4U8RZ17"/>
<reference evidence="2 3" key="1">
    <citation type="journal article" date="2014" name="Genome Announc.">
        <title>Draft genome sequences of eight enterohepatic helicobacter species isolated from both laboratory and wild rodents.</title>
        <authorList>
            <person name="Sheh A."/>
            <person name="Shen Z."/>
            <person name="Fox J.G."/>
        </authorList>
    </citation>
    <scope>NUCLEOTIDE SEQUENCE [LARGE SCALE GENOMIC DNA]</scope>
    <source>
        <strain evidence="2 3">MIT 98-6810</strain>
    </source>
</reference>
<sequence>MKCIKRCGMTLALLCCGGLFSALSAADFSKKSDDELIKLSGSVKAVDFPDYKIEIAKRIKQKSDKDAQVFKEELKAQYEKATENMKVKELREYRKATGEAMKKRVSTMSKKERKELGFCEVKDKKDKNAKKGKDCHKTCRF</sequence>
<keyword evidence="1" id="KW-0732">Signal</keyword>
<feature type="signal peptide" evidence="1">
    <location>
        <begin position="1"/>
        <end position="25"/>
    </location>
</feature>
<dbReference type="Gene3D" id="1.20.120.1430">
    <property type="entry name" value="HP0721 helical bundle"/>
    <property type="match status" value="1"/>
</dbReference>
<evidence type="ECO:0000313" key="2">
    <source>
        <dbReference type="EMBL" id="TLD78584.1"/>
    </source>
</evidence>
<dbReference type="Proteomes" id="UP000029925">
    <property type="component" value="Unassembled WGS sequence"/>
</dbReference>
<feature type="chain" id="PRO_5022893973" evidence="1">
    <location>
        <begin position="26"/>
        <end position="141"/>
    </location>
</feature>
<keyword evidence="3" id="KW-1185">Reference proteome</keyword>
<dbReference type="OrthoDB" id="5328408at2"/>
<dbReference type="GeneID" id="78151481"/>
<protein>
    <submittedName>
        <fullName evidence="2">DUF1104 domain-containing protein</fullName>
    </submittedName>
</protein>
<dbReference type="STRING" id="76936.BN2458_PEG1286"/>
<evidence type="ECO:0000313" key="3">
    <source>
        <dbReference type="Proteomes" id="UP000029925"/>
    </source>
</evidence>
<comment type="caution">
    <text evidence="2">The sequence shown here is derived from an EMBL/GenBank/DDBJ whole genome shotgun (WGS) entry which is preliminary data.</text>
</comment>
<organism evidence="2 3">
    <name type="scientific">Helicobacter typhlonius</name>
    <dbReference type="NCBI Taxonomy" id="76936"/>
    <lineage>
        <taxon>Bacteria</taxon>
        <taxon>Pseudomonadati</taxon>
        <taxon>Campylobacterota</taxon>
        <taxon>Epsilonproteobacteria</taxon>
        <taxon>Campylobacterales</taxon>
        <taxon>Helicobacteraceae</taxon>
        <taxon>Helicobacter</taxon>
    </lineage>
</organism>
<gene>
    <name evidence="2" type="ORF">LS75_004505</name>
</gene>
<name>A0A4U8RZ17_9HELI</name>
<dbReference type="InterPro" id="IPR038310">
    <property type="entry name" value="DUF1104_sf"/>
</dbReference>